<sequence length="317" mass="35060">MLMDLLDLADNPIPAGCRLEMISTSDGVRLRTARWPAPPGGAKGTVCLFPGWSETIEKYFHVVGRLRQRGFAVAIVEWRGQGGSTRLTDDPGKGHVRSFRHYLRDIEAFRRRVVLPDCPPPYFALGHSMGGGILLSAGRFLAPTFDRLVLTAPMLGLPQRTTMPGFRRLLLRFCVRCGAGPRYIPGQRRRAGTARSFERNPLTSDPDRYRINEAILAARPLYRLAAPTLGWVSAATRMFDLLAAPDLADAMPAPVMLVNSGADTVVSRLAIETMARALRNPAYVLIHGARHEIMMEREVYAAQFWAAFDAFIPGSSE</sequence>
<dbReference type="EC" id="3.1.1.5" evidence="2"/>
<keyword evidence="2" id="KW-0378">Hydrolase</keyword>
<protein>
    <submittedName>
        <fullName evidence="2">Lysophospholipase L2</fullName>
        <ecNumber evidence="2">3.1.1.5</ecNumber>
    </submittedName>
</protein>
<dbReference type="SUPFAM" id="SSF53474">
    <property type="entry name" value="alpha/beta-Hydrolases"/>
    <property type="match status" value="1"/>
</dbReference>
<proteinExistence type="predicted"/>
<dbReference type="EMBL" id="FMJD01000013">
    <property type="protein sequence ID" value="SCM78896.1"/>
    <property type="molecule type" value="Genomic_DNA"/>
</dbReference>
<evidence type="ECO:0000313" key="2">
    <source>
        <dbReference type="EMBL" id="SCM78896.1"/>
    </source>
</evidence>
<dbReference type="Gene3D" id="3.40.50.1820">
    <property type="entry name" value="alpha/beta hydrolase"/>
    <property type="match status" value="1"/>
</dbReference>
<organism evidence="2">
    <name type="scientific">uncultured Pleomorphomonas sp</name>
    <dbReference type="NCBI Taxonomy" id="442121"/>
    <lineage>
        <taxon>Bacteria</taxon>
        <taxon>Pseudomonadati</taxon>
        <taxon>Pseudomonadota</taxon>
        <taxon>Alphaproteobacteria</taxon>
        <taxon>Hyphomicrobiales</taxon>
        <taxon>Pleomorphomonadaceae</taxon>
        <taxon>Pleomorphomonas</taxon>
        <taxon>environmental samples</taxon>
    </lineage>
</organism>
<reference evidence="2" key="1">
    <citation type="submission" date="2016-08" db="EMBL/GenBank/DDBJ databases">
        <authorList>
            <person name="Seilhamer J.J."/>
        </authorList>
    </citation>
    <scope>NUCLEOTIDE SEQUENCE</scope>
    <source>
        <strain evidence="2">86</strain>
    </source>
</reference>
<name>A0A212LMY5_9HYPH</name>
<accession>A0A212LMY5</accession>
<dbReference type="InterPro" id="IPR051044">
    <property type="entry name" value="MAG_DAG_Lipase"/>
</dbReference>
<dbReference type="InterPro" id="IPR029058">
    <property type="entry name" value="AB_hydrolase_fold"/>
</dbReference>
<dbReference type="AlphaFoldDB" id="A0A212LMY5"/>
<dbReference type="InterPro" id="IPR022742">
    <property type="entry name" value="Hydrolase_4"/>
</dbReference>
<dbReference type="PANTHER" id="PTHR11614">
    <property type="entry name" value="PHOSPHOLIPASE-RELATED"/>
    <property type="match status" value="1"/>
</dbReference>
<feature type="domain" description="Serine aminopeptidase S33" evidence="1">
    <location>
        <begin position="42"/>
        <end position="298"/>
    </location>
</feature>
<evidence type="ECO:0000259" key="1">
    <source>
        <dbReference type="Pfam" id="PF12146"/>
    </source>
</evidence>
<gene>
    <name evidence="2" type="ORF">KL86PLE_90134</name>
</gene>
<dbReference type="Pfam" id="PF12146">
    <property type="entry name" value="Hydrolase_4"/>
    <property type="match status" value="1"/>
</dbReference>
<dbReference type="GO" id="GO:0004622">
    <property type="term" value="F:phosphatidylcholine lysophospholipase activity"/>
    <property type="evidence" value="ECO:0007669"/>
    <property type="project" value="UniProtKB-EC"/>
</dbReference>